<protein>
    <recommendedName>
        <fullName evidence="4">Glutamine--fructose-6-phosphate aminotransferase [isomerizing]</fullName>
        <ecNumber evidence="3">2.6.1.16</ecNumber>
    </recommendedName>
</protein>
<dbReference type="PROSITE" id="PS51464">
    <property type="entry name" value="SIS"/>
    <property type="match status" value="2"/>
</dbReference>
<organism evidence="12 13">
    <name type="scientific">Candidatus Onthousia excrementipullorum</name>
    <dbReference type="NCBI Taxonomy" id="2840884"/>
    <lineage>
        <taxon>Bacteria</taxon>
        <taxon>Bacillati</taxon>
        <taxon>Bacillota</taxon>
        <taxon>Bacilli</taxon>
        <taxon>Candidatus Onthousia</taxon>
    </lineage>
</organism>
<evidence type="ECO:0000313" key="13">
    <source>
        <dbReference type="Proteomes" id="UP000824232"/>
    </source>
</evidence>
<reference evidence="12" key="2">
    <citation type="journal article" date="2021" name="PeerJ">
        <title>Extensive microbial diversity within the chicken gut microbiome revealed by metagenomics and culture.</title>
        <authorList>
            <person name="Gilroy R."/>
            <person name="Ravi A."/>
            <person name="Getino M."/>
            <person name="Pursley I."/>
            <person name="Horton D.L."/>
            <person name="Alikhan N.F."/>
            <person name="Baker D."/>
            <person name="Gharbi K."/>
            <person name="Hall N."/>
            <person name="Watson M."/>
            <person name="Adriaenssens E.M."/>
            <person name="Foster-Nyarko E."/>
            <person name="Jarju S."/>
            <person name="Secka A."/>
            <person name="Antonio M."/>
            <person name="Oren A."/>
            <person name="Chaudhuri R.R."/>
            <person name="La Ragione R."/>
            <person name="Hildebrand F."/>
            <person name="Pallen M.J."/>
        </authorList>
    </citation>
    <scope>NUCLEOTIDE SEQUENCE</scope>
    <source>
        <strain evidence="12">CHK184-20233</strain>
    </source>
</reference>
<dbReference type="FunFam" id="3.40.50.10490:FF:000001">
    <property type="entry name" value="Glutamine--fructose-6-phosphate aminotransferase [isomerizing]"/>
    <property type="match status" value="1"/>
</dbReference>
<dbReference type="NCBIfam" id="NF001484">
    <property type="entry name" value="PRK00331.1"/>
    <property type="match status" value="1"/>
</dbReference>
<evidence type="ECO:0000256" key="6">
    <source>
        <dbReference type="ARBA" id="ARBA00022576"/>
    </source>
</evidence>
<evidence type="ECO:0000256" key="8">
    <source>
        <dbReference type="ARBA" id="ARBA00022737"/>
    </source>
</evidence>
<sequence>MCGIVGAISKNRNVLPILITGLKNLEYRGYDSAGVAYLKNNKINIVKTSGKIIKLESKLNKNDKSNMGIAHTRWATHGKANSINAHPHNVKHVTIVHNGIIENYEEIKEMLEKENYSFKSSTDTEVACALLNYYYEKFNDVDKTIKAFMKKIIGSYAILMIIDNDLDNLYVMKKESPLVIGITDKTNIVASDIRAILKYTNKYYILDDFEYARVNANEVVIKSVKGDILNKELHTIDIKDSDNYKGHYKHYMLKEIMEQKTTILKTVLPFIKEGLDSLKTLPDLTKYKEITIVGCGTAYHAGLVAKYLFEEVTNTRCNVYLASEFRYQNNFLSKDTLTIFISQSGETADTIAALKLVKSKNCPTLGIINVEDSTISYLVDTCLYTKAGSEIAVASTKAYTAQVALLSILALSHGLRNKTISKEKVLGVIDEFNNIEKLITPLLNNKDTYLSIAKTIYKEEDIFYIGRGLDYYLSMEGALKLKEISYIHSEAYAAGELKHGTISLIKKNTPVLASATNSCLNPKTISNLKEVLARGANIYLICDDNYKDDTFTIVNIPKASEFVKPILVIIPYQLIAYYTATLRGTDIDKPKNLAKSVTVE</sequence>
<dbReference type="PROSITE" id="PS51278">
    <property type="entry name" value="GATASE_TYPE_2"/>
    <property type="match status" value="1"/>
</dbReference>
<dbReference type="NCBIfam" id="TIGR01135">
    <property type="entry name" value="glmS"/>
    <property type="match status" value="1"/>
</dbReference>
<evidence type="ECO:0000256" key="3">
    <source>
        <dbReference type="ARBA" id="ARBA00012916"/>
    </source>
</evidence>
<dbReference type="Gene3D" id="3.60.20.10">
    <property type="entry name" value="Glutamine Phosphoribosylpyrophosphate, subunit 1, domain 1"/>
    <property type="match status" value="1"/>
</dbReference>
<keyword evidence="7 12" id="KW-0808">Transferase</keyword>
<dbReference type="PANTHER" id="PTHR10937">
    <property type="entry name" value="GLUCOSAMINE--FRUCTOSE-6-PHOSPHATE AMINOTRANSFERASE, ISOMERIZING"/>
    <property type="match status" value="1"/>
</dbReference>
<evidence type="ECO:0000256" key="2">
    <source>
        <dbReference type="ARBA" id="ARBA00004496"/>
    </source>
</evidence>
<evidence type="ECO:0000256" key="1">
    <source>
        <dbReference type="ARBA" id="ARBA00001031"/>
    </source>
</evidence>
<dbReference type="SUPFAM" id="SSF56235">
    <property type="entry name" value="N-terminal nucleophile aminohydrolases (Ntn hydrolases)"/>
    <property type="match status" value="1"/>
</dbReference>
<dbReference type="InterPro" id="IPR046348">
    <property type="entry name" value="SIS_dom_sf"/>
</dbReference>
<dbReference type="GO" id="GO:0004360">
    <property type="term" value="F:glutamine-fructose-6-phosphate transaminase (isomerizing) activity"/>
    <property type="evidence" value="ECO:0007669"/>
    <property type="project" value="UniProtKB-EC"/>
</dbReference>
<dbReference type="InterPro" id="IPR035490">
    <property type="entry name" value="GlmS/FrlB_SIS"/>
</dbReference>
<evidence type="ECO:0000313" key="12">
    <source>
        <dbReference type="EMBL" id="HIR59839.1"/>
    </source>
</evidence>
<dbReference type="GO" id="GO:0006047">
    <property type="term" value="P:UDP-N-acetylglucosamine metabolic process"/>
    <property type="evidence" value="ECO:0007669"/>
    <property type="project" value="TreeGrafter"/>
</dbReference>
<evidence type="ECO:0000259" key="10">
    <source>
        <dbReference type="PROSITE" id="PS51278"/>
    </source>
</evidence>
<dbReference type="GO" id="GO:0097367">
    <property type="term" value="F:carbohydrate derivative binding"/>
    <property type="evidence" value="ECO:0007669"/>
    <property type="project" value="InterPro"/>
</dbReference>
<dbReference type="CDD" id="cd00714">
    <property type="entry name" value="GFAT"/>
    <property type="match status" value="1"/>
</dbReference>
<keyword evidence="5" id="KW-0963">Cytoplasm</keyword>
<evidence type="ECO:0000256" key="5">
    <source>
        <dbReference type="ARBA" id="ARBA00022490"/>
    </source>
</evidence>
<comment type="caution">
    <text evidence="12">The sequence shown here is derived from an EMBL/GenBank/DDBJ whole genome shotgun (WGS) entry which is preliminary data.</text>
</comment>
<dbReference type="EMBL" id="DVHC01000067">
    <property type="protein sequence ID" value="HIR59839.1"/>
    <property type="molecule type" value="Genomic_DNA"/>
</dbReference>
<name>A0A9D1DVY9_9FIRM</name>
<dbReference type="GO" id="GO:0005829">
    <property type="term" value="C:cytosol"/>
    <property type="evidence" value="ECO:0007669"/>
    <property type="project" value="TreeGrafter"/>
</dbReference>
<evidence type="ECO:0000256" key="4">
    <source>
        <dbReference type="ARBA" id="ARBA00016090"/>
    </source>
</evidence>
<accession>A0A9D1DVY9</accession>
<dbReference type="InterPro" id="IPR047084">
    <property type="entry name" value="GFAT_N"/>
</dbReference>
<dbReference type="FunFam" id="3.60.20.10:FF:000006">
    <property type="entry name" value="Glutamine--fructose-6-phosphate aminotransferase [isomerizing]"/>
    <property type="match status" value="1"/>
</dbReference>
<feature type="domain" description="SIS" evidence="11">
    <location>
        <begin position="452"/>
        <end position="590"/>
    </location>
</feature>
<dbReference type="InterPro" id="IPR005855">
    <property type="entry name" value="GFAT"/>
</dbReference>
<dbReference type="Pfam" id="PF01380">
    <property type="entry name" value="SIS"/>
    <property type="match status" value="2"/>
</dbReference>
<evidence type="ECO:0000259" key="11">
    <source>
        <dbReference type="PROSITE" id="PS51464"/>
    </source>
</evidence>
<gene>
    <name evidence="12" type="primary">glmS</name>
    <name evidence="12" type="ORF">IAB38_07380</name>
</gene>
<keyword evidence="9" id="KW-0315">Glutamine amidotransferase</keyword>
<dbReference type="FunFam" id="3.40.50.10490:FF:000002">
    <property type="entry name" value="Glutamine--fructose-6-phosphate aminotransferase [isomerizing]"/>
    <property type="match status" value="1"/>
</dbReference>
<dbReference type="CDD" id="cd05009">
    <property type="entry name" value="SIS_GlmS_GlmD_2"/>
    <property type="match status" value="1"/>
</dbReference>
<dbReference type="InterPro" id="IPR017932">
    <property type="entry name" value="GATase_2_dom"/>
</dbReference>
<dbReference type="GO" id="GO:0006487">
    <property type="term" value="P:protein N-linked glycosylation"/>
    <property type="evidence" value="ECO:0007669"/>
    <property type="project" value="TreeGrafter"/>
</dbReference>
<evidence type="ECO:0000256" key="7">
    <source>
        <dbReference type="ARBA" id="ARBA00022679"/>
    </source>
</evidence>
<dbReference type="EC" id="2.6.1.16" evidence="3"/>
<proteinExistence type="predicted"/>
<keyword evidence="6 12" id="KW-0032">Aminotransferase</keyword>
<feature type="domain" description="Glutamine amidotransferase type-2" evidence="10">
    <location>
        <begin position="2"/>
        <end position="217"/>
    </location>
</feature>
<dbReference type="InterPro" id="IPR035466">
    <property type="entry name" value="GlmS/AgaS_SIS"/>
</dbReference>
<dbReference type="CDD" id="cd05008">
    <property type="entry name" value="SIS_GlmS_GlmD_1"/>
    <property type="match status" value="1"/>
</dbReference>
<evidence type="ECO:0000256" key="9">
    <source>
        <dbReference type="ARBA" id="ARBA00022962"/>
    </source>
</evidence>
<reference evidence="12" key="1">
    <citation type="submission" date="2020-10" db="EMBL/GenBank/DDBJ databases">
        <authorList>
            <person name="Gilroy R."/>
        </authorList>
    </citation>
    <scope>NUCLEOTIDE SEQUENCE</scope>
    <source>
        <strain evidence="12">CHK184-20233</strain>
    </source>
</reference>
<keyword evidence="8" id="KW-0677">Repeat</keyword>
<dbReference type="AlphaFoldDB" id="A0A9D1DVY9"/>
<dbReference type="Pfam" id="PF13522">
    <property type="entry name" value="GATase_6"/>
    <property type="match status" value="1"/>
</dbReference>
<dbReference type="InterPro" id="IPR029055">
    <property type="entry name" value="Ntn_hydrolases_N"/>
</dbReference>
<feature type="domain" description="SIS" evidence="11">
    <location>
        <begin position="280"/>
        <end position="421"/>
    </location>
</feature>
<comment type="subcellular location">
    <subcellularLocation>
        <location evidence="2">Cytoplasm</location>
    </subcellularLocation>
</comment>
<dbReference type="Proteomes" id="UP000824232">
    <property type="component" value="Unassembled WGS sequence"/>
</dbReference>
<dbReference type="InterPro" id="IPR001347">
    <property type="entry name" value="SIS_dom"/>
</dbReference>
<dbReference type="GO" id="GO:0046349">
    <property type="term" value="P:amino sugar biosynthetic process"/>
    <property type="evidence" value="ECO:0007669"/>
    <property type="project" value="UniProtKB-ARBA"/>
</dbReference>
<comment type="catalytic activity">
    <reaction evidence="1">
        <text>D-fructose 6-phosphate + L-glutamine = D-glucosamine 6-phosphate + L-glutamate</text>
        <dbReference type="Rhea" id="RHEA:13237"/>
        <dbReference type="ChEBI" id="CHEBI:29985"/>
        <dbReference type="ChEBI" id="CHEBI:58359"/>
        <dbReference type="ChEBI" id="CHEBI:58725"/>
        <dbReference type="ChEBI" id="CHEBI:61527"/>
        <dbReference type="EC" id="2.6.1.16"/>
    </reaction>
</comment>
<dbReference type="PANTHER" id="PTHR10937:SF0">
    <property type="entry name" value="GLUTAMINE--FRUCTOSE-6-PHOSPHATE TRANSAMINASE (ISOMERIZING)"/>
    <property type="match status" value="1"/>
</dbReference>
<dbReference type="GO" id="GO:0006002">
    <property type="term" value="P:fructose 6-phosphate metabolic process"/>
    <property type="evidence" value="ECO:0007669"/>
    <property type="project" value="TreeGrafter"/>
</dbReference>
<dbReference type="Gene3D" id="3.40.50.10490">
    <property type="entry name" value="Glucose-6-phosphate isomerase like protein, domain 1"/>
    <property type="match status" value="2"/>
</dbReference>
<dbReference type="SUPFAM" id="SSF53697">
    <property type="entry name" value="SIS domain"/>
    <property type="match status" value="1"/>
</dbReference>